<feature type="domain" description="DUF1254" evidence="2">
    <location>
        <begin position="46"/>
        <end position="177"/>
    </location>
</feature>
<dbReference type="Pfam" id="PF06863">
    <property type="entry name" value="DUF1254"/>
    <property type="match status" value="1"/>
</dbReference>
<name>A0ABT3SG81_9MYCO</name>
<evidence type="ECO:0000259" key="1">
    <source>
        <dbReference type="Pfam" id="PF06742"/>
    </source>
</evidence>
<dbReference type="Gene3D" id="2.60.120.600">
    <property type="entry name" value="Domain of unknown function DUF1214, C-terminal domain"/>
    <property type="match status" value="1"/>
</dbReference>
<reference evidence="3 4" key="1">
    <citation type="submission" date="2022-11" db="EMBL/GenBank/DDBJ databases">
        <title>Mycobacterium sp. nov.</title>
        <authorList>
            <person name="Papic B."/>
            <person name="Spicic S."/>
            <person name="Duvnjak S."/>
        </authorList>
    </citation>
    <scope>NUCLEOTIDE SEQUENCE [LARGE SCALE GENOMIC DNA]</scope>
    <source>
        <strain evidence="3 4">CVI_P4</strain>
    </source>
</reference>
<evidence type="ECO:0000259" key="2">
    <source>
        <dbReference type="Pfam" id="PF06863"/>
    </source>
</evidence>
<evidence type="ECO:0000313" key="3">
    <source>
        <dbReference type="EMBL" id="MCX2938501.1"/>
    </source>
</evidence>
<dbReference type="InterPro" id="IPR010679">
    <property type="entry name" value="DUF1254"/>
</dbReference>
<comment type="caution">
    <text evidence="3">The sequence shown here is derived from an EMBL/GenBank/DDBJ whole genome shotgun (WGS) entry which is preliminary data.</text>
</comment>
<dbReference type="EMBL" id="JAPJDO010000015">
    <property type="protein sequence ID" value="MCX2938501.1"/>
    <property type="molecule type" value="Genomic_DNA"/>
</dbReference>
<organism evidence="3 4">
    <name type="scientific">Mycobacterium pinniadriaticum</name>
    <dbReference type="NCBI Taxonomy" id="2994102"/>
    <lineage>
        <taxon>Bacteria</taxon>
        <taxon>Bacillati</taxon>
        <taxon>Actinomycetota</taxon>
        <taxon>Actinomycetes</taxon>
        <taxon>Mycobacteriales</taxon>
        <taxon>Mycobacteriaceae</taxon>
        <taxon>Mycobacterium</taxon>
    </lineage>
</organism>
<evidence type="ECO:0000313" key="4">
    <source>
        <dbReference type="Proteomes" id="UP001300745"/>
    </source>
</evidence>
<dbReference type="PANTHER" id="PTHR36509">
    <property type="entry name" value="BLL3101 PROTEIN"/>
    <property type="match status" value="1"/>
</dbReference>
<dbReference type="InterPro" id="IPR037049">
    <property type="entry name" value="DUF1214_C_sf"/>
</dbReference>
<keyword evidence="4" id="KW-1185">Reference proteome</keyword>
<dbReference type="RefSeq" id="WP_265998247.1">
    <property type="nucleotide sequence ID" value="NZ_JAPJDN010000015.1"/>
</dbReference>
<dbReference type="Pfam" id="PF06742">
    <property type="entry name" value="DUF1214"/>
    <property type="match status" value="1"/>
</dbReference>
<gene>
    <name evidence="3" type="ORF">ORI27_17510</name>
</gene>
<sequence>MTPSPAEIRAIEKAAYTYGFPMVDSYRIQYSYFVDTADPEYKGTWNRVHSSARVYTPADTAVQTPNSDTPYSMLGADLRTEPLVLTVPAIEEGRYYSLQFVDGYTYNFAYVGSRTTGNSGGRYLLAGPGWTGGTPAGIDAVITSLTEFALVIYRTQLFGPDDLDNVRAIQAGYRAQPLSAFLNRAAPAAAPAPDFPTPLSAQNQKTSPTFFELLDFTLRFAPALPSEQALRARLASIGLTGDGTFDAERLDPEIREAMQSGMADAWTEFAAFKTGKIDTGQVTSGEVFGTPDQLGDNYLYRMAAAVLGIFGNSAEEAIYPGLTTDSDGHPLSGGHDYTLRLGPGQLPPVHAFWSVTMYQMPQSLLVDNPINRYLINSPMLPDLVKDSDGGVTIRVQSRSPGPGQDANWLPAPPGPFVLIMRLYWPRPEALNGTWQPPRLTKA</sequence>
<dbReference type="InterPro" id="IPR037050">
    <property type="entry name" value="DUF1254_sf"/>
</dbReference>
<protein>
    <submittedName>
        <fullName evidence="3">DUF1254 domain-containing protein</fullName>
    </submittedName>
</protein>
<dbReference type="Proteomes" id="UP001300745">
    <property type="component" value="Unassembled WGS sequence"/>
</dbReference>
<dbReference type="PANTHER" id="PTHR36509:SF2">
    <property type="entry name" value="BLL3101 PROTEIN"/>
    <property type="match status" value="1"/>
</dbReference>
<dbReference type="SUPFAM" id="SSF160935">
    <property type="entry name" value="VPA0735-like"/>
    <property type="match status" value="1"/>
</dbReference>
<dbReference type="Gene3D" id="2.60.40.1610">
    <property type="entry name" value="Domain of unknown function DUF1254"/>
    <property type="match status" value="1"/>
</dbReference>
<dbReference type="InterPro" id="IPR010621">
    <property type="entry name" value="DUF1214"/>
</dbReference>
<proteinExistence type="predicted"/>
<accession>A0ABT3SG81</accession>
<feature type="domain" description="DUF1214" evidence="1">
    <location>
        <begin position="316"/>
        <end position="426"/>
    </location>
</feature>